<gene>
    <name evidence="1" type="ORF">SAMN05443999_1219</name>
</gene>
<dbReference type="OrthoDB" id="7865669at2"/>
<dbReference type="STRING" id="1287727.SAMN05443999_1219"/>
<name>A0A1H7XKK8_9RHOB</name>
<reference evidence="1 2" key="1">
    <citation type="submission" date="2016-10" db="EMBL/GenBank/DDBJ databases">
        <authorList>
            <person name="de Groot N.N."/>
        </authorList>
    </citation>
    <scope>NUCLEOTIDE SEQUENCE [LARGE SCALE GENOMIC DNA]</scope>
    <source>
        <strain evidence="1 2">DSM 100674</strain>
    </source>
</reference>
<keyword evidence="2" id="KW-1185">Reference proteome</keyword>
<evidence type="ECO:0000313" key="2">
    <source>
        <dbReference type="Proteomes" id="UP000199582"/>
    </source>
</evidence>
<proteinExistence type="predicted"/>
<protein>
    <submittedName>
        <fullName evidence="1">Uncharacterized protein</fullName>
    </submittedName>
</protein>
<dbReference type="EMBL" id="FOAG01000021">
    <property type="protein sequence ID" value="SEM33697.1"/>
    <property type="molecule type" value="Genomic_DNA"/>
</dbReference>
<accession>A0A1H7XKK8</accession>
<dbReference type="RefSeq" id="WP_093039289.1">
    <property type="nucleotide sequence ID" value="NZ_FOAG01000021.1"/>
</dbReference>
<dbReference type="AlphaFoldDB" id="A0A1H7XKK8"/>
<sequence length="107" mass="12282">MTDSSHHCDAIRFDLDLVRVYRRNGPEYHTKPRARSSQGHEIVGWEAIVSQMAARMRADNPAFNGLLEVYRGDTLAFIPRPLKAAFLPDPSRQPLRQQLLKSLKRNL</sequence>
<dbReference type="Proteomes" id="UP000199582">
    <property type="component" value="Unassembled WGS sequence"/>
</dbReference>
<organism evidence="1 2">
    <name type="scientific">Roseovarius azorensis</name>
    <dbReference type="NCBI Taxonomy" id="1287727"/>
    <lineage>
        <taxon>Bacteria</taxon>
        <taxon>Pseudomonadati</taxon>
        <taxon>Pseudomonadota</taxon>
        <taxon>Alphaproteobacteria</taxon>
        <taxon>Rhodobacterales</taxon>
        <taxon>Roseobacteraceae</taxon>
        <taxon>Roseovarius</taxon>
    </lineage>
</organism>
<evidence type="ECO:0000313" key="1">
    <source>
        <dbReference type="EMBL" id="SEM33697.1"/>
    </source>
</evidence>